<proteinExistence type="predicted"/>
<sequence length="61" mass="6699">MEIGGGQSWIDDSFSPRNLVGRDDPKDQKWKPDEIYALGGVGTWVEVPEAATPSHLDTLES</sequence>
<dbReference type="HOGENOM" id="CLU_2923230_0_0_1"/>
<feature type="compositionally biased region" description="Basic and acidic residues" evidence="1">
    <location>
        <begin position="20"/>
        <end position="30"/>
    </location>
</feature>
<protein>
    <submittedName>
        <fullName evidence="2">Uncharacterized protein</fullName>
    </submittedName>
</protein>
<gene>
    <name evidence="2" type="ORF">OIDMADRAFT_16409</name>
</gene>
<keyword evidence="3" id="KW-1185">Reference proteome</keyword>
<organism evidence="2 3">
    <name type="scientific">Oidiodendron maius (strain Zn)</name>
    <dbReference type="NCBI Taxonomy" id="913774"/>
    <lineage>
        <taxon>Eukaryota</taxon>
        <taxon>Fungi</taxon>
        <taxon>Dikarya</taxon>
        <taxon>Ascomycota</taxon>
        <taxon>Pezizomycotina</taxon>
        <taxon>Leotiomycetes</taxon>
        <taxon>Leotiomycetes incertae sedis</taxon>
        <taxon>Myxotrichaceae</taxon>
        <taxon>Oidiodendron</taxon>
    </lineage>
</organism>
<evidence type="ECO:0000313" key="3">
    <source>
        <dbReference type="Proteomes" id="UP000054321"/>
    </source>
</evidence>
<dbReference type="InParanoid" id="A0A0C3I0I6"/>
<reference evidence="2 3" key="1">
    <citation type="submission" date="2014-04" db="EMBL/GenBank/DDBJ databases">
        <authorList>
            <consortium name="DOE Joint Genome Institute"/>
            <person name="Kuo A."/>
            <person name="Martino E."/>
            <person name="Perotto S."/>
            <person name="Kohler A."/>
            <person name="Nagy L.G."/>
            <person name="Floudas D."/>
            <person name="Copeland A."/>
            <person name="Barry K.W."/>
            <person name="Cichocki N."/>
            <person name="Veneault-Fourrey C."/>
            <person name="LaButti K."/>
            <person name="Lindquist E.A."/>
            <person name="Lipzen A."/>
            <person name="Lundell T."/>
            <person name="Morin E."/>
            <person name="Murat C."/>
            <person name="Sun H."/>
            <person name="Tunlid A."/>
            <person name="Henrissat B."/>
            <person name="Grigoriev I.V."/>
            <person name="Hibbett D.S."/>
            <person name="Martin F."/>
            <person name="Nordberg H.P."/>
            <person name="Cantor M.N."/>
            <person name="Hua S.X."/>
        </authorList>
    </citation>
    <scope>NUCLEOTIDE SEQUENCE [LARGE SCALE GENOMIC DNA]</scope>
    <source>
        <strain evidence="2 3">Zn</strain>
    </source>
</reference>
<accession>A0A0C3I0I6</accession>
<reference evidence="3" key="2">
    <citation type="submission" date="2015-01" db="EMBL/GenBank/DDBJ databases">
        <title>Evolutionary Origins and Diversification of the Mycorrhizal Mutualists.</title>
        <authorList>
            <consortium name="DOE Joint Genome Institute"/>
            <consortium name="Mycorrhizal Genomics Consortium"/>
            <person name="Kohler A."/>
            <person name="Kuo A."/>
            <person name="Nagy L.G."/>
            <person name="Floudas D."/>
            <person name="Copeland A."/>
            <person name="Barry K.W."/>
            <person name="Cichocki N."/>
            <person name="Veneault-Fourrey C."/>
            <person name="LaButti K."/>
            <person name="Lindquist E.A."/>
            <person name="Lipzen A."/>
            <person name="Lundell T."/>
            <person name="Morin E."/>
            <person name="Murat C."/>
            <person name="Riley R."/>
            <person name="Ohm R."/>
            <person name="Sun H."/>
            <person name="Tunlid A."/>
            <person name="Henrissat B."/>
            <person name="Grigoriev I.V."/>
            <person name="Hibbett D.S."/>
            <person name="Martin F."/>
        </authorList>
    </citation>
    <scope>NUCLEOTIDE SEQUENCE [LARGE SCALE GENOMIC DNA]</scope>
    <source>
        <strain evidence="3">Zn</strain>
    </source>
</reference>
<feature type="region of interest" description="Disordered" evidence="1">
    <location>
        <begin position="1"/>
        <end position="30"/>
    </location>
</feature>
<dbReference type="AlphaFoldDB" id="A0A0C3I0I6"/>
<dbReference type="Proteomes" id="UP000054321">
    <property type="component" value="Unassembled WGS sequence"/>
</dbReference>
<evidence type="ECO:0000256" key="1">
    <source>
        <dbReference type="SAM" id="MobiDB-lite"/>
    </source>
</evidence>
<evidence type="ECO:0000313" key="2">
    <source>
        <dbReference type="EMBL" id="KIN07952.1"/>
    </source>
</evidence>
<dbReference type="EMBL" id="KN832870">
    <property type="protein sequence ID" value="KIN07952.1"/>
    <property type="molecule type" value="Genomic_DNA"/>
</dbReference>
<name>A0A0C3I0I6_OIDMZ</name>